<dbReference type="SFLD" id="SFLDG01169">
    <property type="entry name" value="NADPH_oxidase_subgroup_(NOX)"/>
    <property type="match status" value="1"/>
</dbReference>
<dbReference type="InterPro" id="IPR011992">
    <property type="entry name" value="EF-hand-dom_pair"/>
</dbReference>
<dbReference type="InterPro" id="IPR017927">
    <property type="entry name" value="FAD-bd_FR_type"/>
</dbReference>
<evidence type="ECO:0000256" key="9">
    <source>
        <dbReference type="ARBA" id="ARBA00023136"/>
    </source>
</evidence>
<dbReference type="PROSITE" id="PS00018">
    <property type="entry name" value="EF_HAND_1"/>
    <property type="match status" value="3"/>
</dbReference>
<evidence type="ECO:0000313" key="15">
    <source>
        <dbReference type="RefSeq" id="XP_022111164.1"/>
    </source>
</evidence>
<dbReference type="SMART" id="SM00054">
    <property type="entry name" value="EFh"/>
    <property type="match status" value="3"/>
</dbReference>
<feature type="transmembrane region" description="Helical" evidence="11">
    <location>
        <begin position="300"/>
        <end position="322"/>
    </location>
</feature>
<evidence type="ECO:0000259" key="13">
    <source>
        <dbReference type="PROSITE" id="PS51384"/>
    </source>
</evidence>
<accession>A0A8B8A0F8</accession>
<proteinExistence type="predicted"/>
<organism evidence="14 15">
    <name type="scientific">Acanthaster planci</name>
    <name type="common">Crown-of-thorns starfish</name>
    <dbReference type="NCBI Taxonomy" id="133434"/>
    <lineage>
        <taxon>Eukaryota</taxon>
        <taxon>Metazoa</taxon>
        <taxon>Echinodermata</taxon>
        <taxon>Eleutherozoa</taxon>
        <taxon>Asterozoa</taxon>
        <taxon>Asteroidea</taxon>
        <taxon>Valvatacea</taxon>
        <taxon>Valvatida</taxon>
        <taxon>Acanthasteridae</taxon>
        <taxon>Acanthaster</taxon>
    </lineage>
</organism>
<feature type="transmembrane region" description="Helical" evidence="11">
    <location>
        <begin position="219"/>
        <end position="238"/>
    </location>
</feature>
<feature type="domain" description="EF-hand" evidence="12">
    <location>
        <begin position="100"/>
        <end position="135"/>
    </location>
</feature>
<dbReference type="InterPro" id="IPR050369">
    <property type="entry name" value="RBOH/FRE"/>
</dbReference>
<evidence type="ECO:0000256" key="7">
    <source>
        <dbReference type="ARBA" id="ARBA00022989"/>
    </source>
</evidence>
<dbReference type="Pfam" id="PF08030">
    <property type="entry name" value="NAD_binding_6"/>
    <property type="match status" value="1"/>
</dbReference>
<dbReference type="CDD" id="cd06186">
    <property type="entry name" value="NOX_Duox_like_FAD_NADP"/>
    <property type="match status" value="2"/>
</dbReference>
<dbReference type="KEGG" id="aplc:110990461"/>
<dbReference type="InterPro" id="IPR039261">
    <property type="entry name" value="FNR_nucleotide-bd"/>
</dbReference>
<dbReference type="SUPFAM" id="SSF52343">
    <property type="entry name" value="Ferredoxin reductase-like, C-terminal NADP-linked domain"/>
    <property type="match status" value="1"/>
</dbReference>
<keyword evidence="9 11" id="KW-0472">Membrane</keyword>
<dbReference type="InterPro" id="IPR013112">
    <property type="entry name" value="FAD-bd_8"/>
</dbReference>
<feature type="region of interest" description="Disordered" evidence="10">
    <location>
        <begin position="656"/>
        <end position="710"/>
    </location>
</feature>
<dbReference type="Gene3D" id="3.40.50.80">
    <property type="entry name" value="Nucleotide-binding domain of ferredoxin-NADP reductase (FNR) module"/>
    <property type="match status" value="1"/>
</dbReference>
<feature type="domain" description="EF-hand" evidence="12">
    <location>
        <begin position="64"/>
        <end position="99"/>
    </location>
</feature>
<dbReference type="InterPro" id="IPR013121">
    <property type="entry name" value="Fe_red_NAD-bd_6"/>
</dbReference>
<dbReference type="PRINTS" id="PR00450">
    <property type="entry name" value="RECOVERIN"/>
</dbReference>
<dbReference type="FunFam" id="2.40.30.10:FF:000056">
    <property type="entry name" value="NADPH oxidase 5"/>
    <property type="match status" value="1"/>
</dbReference>
<dbReference type="Pfam" id="PF01794">
    <property type="entry name" value="Ferric_reduct"/>
    <property type="match status" value="1"/>
</dbReference>
<dbReference type="GO" id="GO:0016175">
    <property type="term" value="F:superoxide-generating NAD(P)H oxidase activity"/>
    <property type="evidence" value="ECO:0007669"/>
    <property type="project" value="TreeGrafter"/>
</dbReference>
<dbReference type="Proteomes" id="UP000694845">
    <property type="component" value="Unplaced"/>
</dbReference>
<name>A0A8B8A0F8_ACAPL</name>
<feature type="transmembrane region" description="Helical" evidence="11">
    <location>
        <begin position="250"/>
        <end position="272"/>
    </location>
</feature>
<dbReference type="InterPro" id="IPR017938">
    <property type="entry name" value="Riboflavin_synthase-like_b-brl"/>
</dbReference>
<keyword evidence="4" id="KW-0274">FAD</keyword>
<dbReference type="Pfam" id="PF13499">
    <property type="entry name" value="EF-hand_7"/>
    <property type="match status" value="1"/>
</dbReference>
<dbReference type="PANTHER" id="PTHR11972:SF58">
    <property type="entry name" value="NADPH OXIDASE 5"/>
    <property type="match status" value="1"/>
</dbReference>
<evidence type="ECO:0000256" key="8">
    <source>
        <dbReference type="ARBA" id="ARBA00023002"/>
    </source>
</evidence>
<evidence type="ECO:0000256" key="5">
    <source>
        <dbReference type="ARBA" id="ARBA00022837"/>
    </source>
</evidence>
<dbReference type="SUPFAM" id="SSF47473">
    <property type="entry name" value="EF-hand"/>
    <property type="match status" value="1"/>
</dbReference>
<sequence length="931" mass="106276">MDPTTKQSRFNKISISRGRTPNWRRNVLDADAKWLVWAESRFASIAGKDTDIDRESFKNALDLRNEFFADRFFDMFDYDHSGTISQQEMMHGLFLLNKGTREEKLRFFFDVFDLDENGTIEKDELRALLKTGVEDSSLQLSDRKVDHLTETLFNTADQNSDGSISFDEFMTALKRYPDLLENFSIGAAAWLKDTRPKRRGCRGIPWLRVNYLRNNIQRIALLLTIILVTGVVFAEAAYRHSFNPDANWCFLIARGCGQALNFNCAIIVLMMLRKTLSFLRSSTLLMQILPFDDNIMFHKFIGYLAAILALAHTLGHVGNALILQTYKSFTAVELLFTDPTLLPVGLRVGKLVGSAFITGWILDIVLLVLILGSLSYVRRSGHFEIFYWTHKICYFLFWFLLILHGPVFWAWFVGPLILFLLEKFSNLQIIRRLRHGKTYIKEVDLLPSGVTHLVMTKPRNFKYKAGDYVFIKIPEIARNEWHPFTISSAPEQAGILSLHIRSVGNWTMRLYRFFDGMQSITIKKSLGVKCPKSPSDADQRVNAGFEISQDDCNNFNGTPQSDDPYRPTVDDTAVRIATDDSPTSLDEVESPPVMKVCRVSFNAEVDPQTVVQWKKTSLPSRIPEVDEELVELSEIKVDQGHENQSADVGKVAEEIGEESEDTSTVPEIERSTEGASKNGRHAFCKGNESVKQTSPRMMTSTGPTAYLSRQVSKESLRPQVLFDIKTNKIQVHIQGPYGTPSTSVFESEHAVLIGAGIGVTPFASIMQSIMCRHRSIVTTCPNCQHTWVEEEREKRALRVKKVDFIWLNRNHTAFEWFVDMLLNLEQGQSQYSLDRFLDIHLFMTGIKRFDMKNVGLQMALDLVHKQENRDMLTGLRTKLQAGRPDWNKLFKEIQEEDKGKVSVFFCGSPALGTVISKHCQKFGFMFHKENF</sequence>
<keyword evidence="5" id="KW-0106">Calcium</keyword>
<keyword evidence="7 11" id="KW-1133">Transmembrane helix</keyword>
<keyword evidence="14" id="KW-1185">Reference proteome</keyword>
<keyword evidence="8" id="KW-0560">Oxidoreductase</keyword>
<dbReference type="SUPFAM" id="SSF63380">
    <property type="entry name" value="Riboflavin synthase domain-like"/>
    <property type="match status" value="1"/>
</dbReference>
<evidence type="ECO:0000256" key="11">
    <source>
        <dbReference type="SAM" id="Phobius"/>
    </source>
</evidence>
<evidence type="ECO:0000256" key="3">
    <source>
        <dbReference type="ARBA" id="ARBA00022692"/>
    </source>
</evidence>
<dbReference type="RefSeq" id="XP_022111164.1">
    <property type="nucleotide sequence ID" value="XM_022255472.1"/>
</dbReference>
<evidence type="ECO:0000256" key="2">
    <source>
        <dbReference type="ARBA" id="ARBA00022630"/>
    </source>
</evidence>
<dbReference type="Pfam" id="PF08022">
    <property type="entry name" value="FAD_binding_8"/>
    <property type="match status" value="1"/>
</dbReference>
<keyword evidence="6" id="KW-0521">NADP</keyword>
<dbReference type="PANTHER" id="PTHR11972">
    <property type="entry name" value="NADPH OXIDASE"/>
    <property type="match status" value="1"/>
</dbReference>
<keyword evidence="2" id="KW-0285">Flavoprotein</keyword>
<dbReference type="OMA" id="IGRAKFG"/>
<dbReference type="InterPro" id="IPR013130">
    <property type="entry name" value="Fe3_Rdtase_TM_dom"/>
</dbReference>
<evidence type="ECO:0000256" key="10">
    <source>
        <dbReference type="SAM" id="MobiDB-lite"/>
    </source>
</evidence>
<dbReference type="AlphaFoldDB" id="A0A8B8A0F8"/>
<keyword evidence="3 11" id="KW-0812">Transmembrane</keyword>
<dbReference type="Gene3D" id="1.10.238.10">
    <property type="entry name" value="EF-hand"/>
    <property type="match status" value="1"/>
</dbReference>
<reference evidence="15" key="1">
    <citation type="submission" date="2025-08" db="UniProtKB">
        <authorList>
            <consortium name="RefSeq"/>
        </authorList>
    </citation>
    <scope>IDENTIFICATION</scope>
</reference>
<dbReference type="GO" id="GO:0006952">
    <property type="term" value="P:defense response"/>
    <property type="evidence" value="ECO:0007669"/>
    <property type="project" value="TreeGrafter"/>
</dbReference>
<dbReference type="GO" id="GO:0005509">
    <property type="term" value="F:calcium ion binding"/>
    <property type="evidence" value="ECO:0007669"/>
    <property type="project" value="InterPro"/>
</dbReference>
<dbReference type="GO" id="GO:0043020">
    <property type="term" value="C:NADPH oxidase complex"/>
    <property type="evidence" value="ECO:0007669"/>
    <property type="project" value="TreeGrafter"/>
</dbReference>
<feature type="transmembrane region" description="Helical" evidence="11">
    <location>
        <begin position="395"/>
        <end position="421"/>
    </location>
</feature>
<dbReference type="PROSITE" id="PS51384">
    <property type="entry name" value="FAD_FR"/>
    <property type="match status" value="1"/>
</dbReference>
<evidence type="ECO:0000259" key="12">
    <source>
        <dbReference type="PROSITE" id="PS50222"/>
    </source>
</evidence>
<dbReference type="Gene3D" id="2.40.30.10">
    <property type="entry name" value="Translation factors"/>
    <property type="match status" value="1"/>
</dbReference>
<feature type="domain" description="EF-hand" evidence="12">
    <location>
        <begin position="144"/>
        <end position="179"/>
    </location>
</feature>
<feature type="transmembrane region" description="Helical" evidence="11">
    <location>
        <begin position="351"/>
        <end position="374"/>
    </location>
</feature>
<dbReference type="CDD" id="cd00051">
    <property type="entry name" value="EFh"/>
    <property type="match status" value="2"/>
</dbReference>
<feature type="domain" description="FAD-binding FR-type" evidence="13">
    <location>
        <begin position="422"/>
        <end position="532"/>
    </location>
</feature>
<evidence type="ECO:0000256" key="4">
    <source>
        <dbReference type="ARBA" id="ARBA00022827"/>
    </source>
</evidence>
<dbReference type="OrthoDB" id="167398at2759"/>
<protein>
    <submittedName>
        <fullName evidence="15">NADPH oxidase 5-like isoform X1</fullName>
    </submittedName>
</protein>
<dbReference type="InterPro" id="IPR002048">
    <property type="entry name" value="EF_hand_dom"/>
</dbReference>
<dbReference type="InterPro" id="IPR018247">
    <property type="entry name" value="EF_Hand_1_Ca_BS"/>
</dbReference>
<dbReference type="PROSITE" id="PS50222">
    <property type="entry name" value="EF_HAND_2"/>
    <property type="match status" value="3"/>
</dbReference>
<comment type="subcellular location">
    <subcellularLocation>
        <location evidence="1">Membrane</location>
        <topology evidence="1">Multi-pass membrane protein</topology>
    </subcellularLocation>
</comment>
<dbReference type="GeneID" id="110990461"/>
<gene>
    <name evidence="15" type="primary">LOC110990461</name>
</gene>
<evidence type="ECO:0000256" key="6">
    <source>
        <dbReference type="ARBA" id="ARBA00022857"/>
    </source>
</evidence>
<dbReference type="GO" id="GO:0042554">
    <property type="term" value="P:superoxide anion generation"/>
    <property type="evidence" value="ECO:0007669"/>
    <property type="project" value="TreeGrafter"/>
</dbReference>
<dbReference type="FunFam" id="3.40.50.80:FF:000012">
    <property type="entry name" value="NADPH oxidase, isoform B"/>
    <property type="match status" value="1"/>
</dbReference>
<evidence type="ECO:0000256" key="1">
    <source>
        <dbReference type="ARBA" id="ARBA00004141"/>
    </source>
</evidence>
<evidence type="ECO:0000313" key="14">
    <source>
        <dbReference type="Proteomes" id="UP000694845"/>
    </source>
</evidence>
<feature type="compositionally biased region" description="Polar residues" evidence="10">
    <location>
        <begin position="689"/>
        <end position="710"/>
    </location>
</feature>
<dbReference type="Pfam" id="PF13202">
    <property type="entry name" value="EF-hand_5"/>
    <property type="match status" value="1"/>
</dbReference>